<dbReference type="RefSeq" id="WP_258388125.1">
    <property type="nucleotide sequence ID" value="NZ_CP091430.1"/>
</dbReference>
<dbReference type="EMBL" id="CP091430">
    <property type="protein sequence ID" value="UVI32065.1"/>
    <property type="molecule type" value="Genomic_DNA"/>
</dbReference>
<dbReference type="Proteomes" id="UP001057877">
    <property type="component" value="Chromosome"/>
</dbReference>
<evidence type="ECO:0000313" key="1">
    <source>
        <dbReference type="EMBL" id="UVI32065.1"/>
    </source>
</evidence>
<reference evidence="1" key="1">
    <citation type="submission" date="2022-01" db="EMBL/GenBank/DDBJ databases">
        <title>Paenibacillus spongiae sp. nov., isolated from marine sponge.</title>
        <authorList>
            <person name="Li Z."/>
            <person name="Zhang M."/>
        </authorList>
    </citation>
    <scope>NUCLEOTIDE SEQUENCE</scope>
    <source>
        <strain evidence="1">PHS-Z3</strain>
    </source>
</reference>
<keyword evidence="2" id="KW-1185">Reference proteome</keyword>
<dbReference type="InterPro" id="IPR019650">
    <property type="entry name" value="DUF2513"/>
</dbReference>
<dbReference type="Pfam" id="PF10711">
    <property type="entry name" value="DUF2513"/>
    <property type="match status" value="1"/>
</dbReference>
<name>A0ABY5SHA1_9BACL</name>
<proteinExistence type="predicted"/>
<evidence type="ECO:0000313" key="2">
    <source>
        <dbReference type="Proteomes" id="UP001057877"/>
    </source>
</evidence>
<protein>
    <submittedName>
        <fullName evidence="1">DUF2513 domain-containing protein</fullName>
    </submittedName>
</protein>
<gene>
    <name evidence="1" type="ORF">L1F29_09710</name>
</gene>
<organism evidence="1 2">
    <name type="scientific">Paenibacillus spongiae</name>
    <dbReference type="NCBI Taxonomy" id="2909671"/>
    <lineage>
        <taxon>Bacteria</taxon>
        <taxon>Bacillati</taxon>
        <taxon>Bacillota</taxon>
        <taxon>Bacilli</taxon>
        <taxon>Bacillales</taxon>
        <taxon>Paenibacillaceae</taxon>
        <taxon>Paenibacillus</taxon>
    </lineage>
</organism>
<accession>A0ABY5SHA1</accession>
<sequence length="120" mass="13445">MKRDMELIIRLAKIIEDRTTDESGLELHIDDVDDALVQYNLGLMRQAGFIKAIDASSSDGEEYLPLSLTWDGHDFLDAARNEVVVSRAKEIAKKQGVELFNLPIQVIKDVLLEGAKSLFT</sequence>